<keyword evidence="1" id="KW-0032">Aminotransferase</keyword>
<evidence type="ECO:0000313" key="1">
    <source>
        <dbReference type="EMBL" id="KAI4467716.1"/>
    </source>
</evidence>
<keyword evidence="1" id="KW-0808">Transferase</keyword>
<evidence type="ECO:0000313" key="2">
    <source>
        <dbReference type="Proteomes" id="UP001056778"/>
    </source>
</evidence>
<proteinExistence type="predicted"/>
<name>A0ACB9TLL7_HOLOL</name>
<protein>
    <submittedName>
        <fullName evidence="1">Aminotransferase</fullName>
    </submittedName>
</protein>
<organism evidence="1 2">
    <name type="scientific">Holotrichia oblita</name>
    <name type="common">Chafer beetle</name>
    <dbReference type="NCBI Taxonomy" id="644536"/>
    <lineage>
        <taxon>Eukaryota</taxon>
        <taxon>Metazoa</taxon>
        <taxon>Ecdysozoa</taxon>
        <taxon>Arthropoda</taxon>
        <taxon>Hexapoda</taxon>
        <taxon>Insecta</taxon>
        <taxon>Pterygota</taxon>
        <taxon>Neoptera</taxon>
        <taxon>Endopterygota</taxon>
        <taxon>Coleoptera</taxon>
        <taxon>Polyphaga</taxon>
        <taxon>Scarabaeiformia</taxon>
        <taxon>Scarabaeidae</taxon>
        <taxon>Melolonthinae</taxon>
        <taxon>Holotrichia</taxon>
    </lineage>
</organism>
<dbReference type="Proteomes" id="UP001056778">
    <property type="component" value="Chromosome 2"/>
</dbReference>
<gene>
    <name evidence="1" type="ORF">MML48_2g00017635</name>
</gene>
<sequence length="461" mass="52660">METTRVDEKIENMDYSYFINPLSSRRRPALTRELTKLAYMAPKEAISLAEGMPNELTFPFEKIEITMKDGSIMALKGSSLGSALQYIPTQGYPPLVKTLKEFTYKVHQPPNWENSELLVVNGSQDGISKSIEMCIQEGEPVIVQNPLYAGIEIIISPYKSPLLAVDQDQYGMIPELLKQQLENWKEKCLQDETLKMPKIMYINPTGKVYYKKMQELDTYMLFSIGSNPTGTTMTLERKREIYKLCCEYNILILEDDPYFFMHFLDELTPSFLSMDVEGRVLRFDSFSKVLSSGMRVGWVTAAKPLIQGIELHIQSSYLHSSTLSQSIANSLLQLWGFDKLLEHLEEIAAFYKARRDVTISAMEKYLTGLCDWTIPAGGMFVWIKVHGVGDVYEMLMNRGLKKLITFVPGHAFMADPTQACSYIRASYSKTAPKQIEKAMKLLGELIREEKLLLRRKLENCT</sequence>
<accession>A0ACB9TLL7</accession>
<comment type="caution">
    <text evidence="1">The sequence shown here is derived from an EMBL/GenBank/DDBJ whole genome shotgun (WGS) entry which is preliminary data.</text>
</comment>
<keyword evidence="2" id="KW-1185">Reference proteome</keyword>
<reference evidence="1" key="1">
    <citation type="submission" date="2022-04" db="EMBL/GenBank/DDBJ databases">
        <title>Chromosome-scale genome assembly of Holotrichia oblita Faldermann.</title>
        <authorList>
            <person name="Rongchong L."/>
        </authorList>
    </citation>
    <scope>NUCLEOTIDE SEQUENCE</scope>
    <source>
        <strain evidence="1">81SQS9</strain>
    </source>
</reference>
<dbReference type="EMBL" id="CM043016">
    <property type="protein sequence ID" value="KAI4467716.1"/>
    <property type="molecule type" value="Genomic_DNA"/>
</dbReference>